<evidence type="ECO:0000256" key="3">
    <source>
        <dbReference type="ARBA" id="ARBA00023163"/>
    </source>
</evidence>
<organism evidence="5">
    <name type="scientific">Pseudarthrobacter sulfonivorans</name>
    <dbReference type="NCBI Taxonomy" id="121292"/>
    <lineage>
        <taxon>Bacteria</taxon>
        <taxon>Bacillati</taxon>
        <taxon>Actinomycetota</taxon>
        <taxon>Actinomycetes</taxon>
        <taxon>Micrococcales</taxon>
        <taxon>Micrococcaceae</taxon>
        <taxon>Pseudarthrobacter</taxon>
    </lineage>
</organism>
<reference evidence="5 6" key="1">
    <citation type="submission" date="2015-12" db="EMBL/GenBank/DDBJ databases">
        <authorList>
            <person name="Shamseldin A."/>
            <person name="Moawad H."/>
            <person name="Abd El-Rahim W.M."/>
            <person name="Sadowsky M.J."/>
        </authorList>
    </citation>
    <scope>NUCLEOTIDE SEQUENCE [LARGE SCALE GENOMIC DNA]</scope>
    <source>
        <strain evidence="5 6">Ar51</strain>
    </source>
</reference>
<dbReference type="SUPFAM" id="SSF53822">
    <property type="entry name" value="Periplasmic binding protein-like I"/>
    <property type="match status" value="1"/>
</dbReference>
<accession>A0A0U3QPX5</accession>
<dbReference type="InterPro" id="IPR046335">
    <property type="entry name" value="LacI/GalR-like_sensor"/>
</dbReference>
<dbReference type="Gene3D" id="3.40.50.2300">
    <property type="match status" value="2"/>
</dbReference>
<evidence type="ECO:0000313" key="5">
    <source>
        <dbReference type="EMBL" id="ALV43579.1"/>
    </source>
</evidence>
<keyword evidence="1" id="KW-0805">Transcription regulation</keyword>
<dbReference type="Pfam" id="PF13377">
    <property type="entry name" value="Peripla_BP_3"/>
    <property type="match status" value="1"/>
</dbReference>
<feature type="domain" description="HTH lacI-type" evidence="4">
    <location>
        <begin position="10"/>
        <end position="64"/>
    </location>
</feature>
<dbReference type="CDD" id="cd01392">
    <property type="entry name" value="HTH_LacI"/>
    <property type="match status" value="1"/>
</dbReference>
<dbReference type="Gene3D" id="1.10.260.40">
    <property type="entry name" value="lambda repressor-like DNA-binding domains"/>
    <property type="match status" value="1"/>
</dbReference>
<dbReference type="PROSITE" id="PS50932">
    <property type="entry name" value="HTH_LACI_2"/>
    <property type="match status" value="1"/>
</dbReference>
<dbReference type="Pfam" id="PF00356">
    <property type="entry name" value="LacI"/>
    <property type="match status" value="1"/>
</dbReference>
<gene>
    <name evidence="5" type="ORF">AU252_22375</name>
</gene>
<dbReference type="SUPFAM" id="SSF47413">
    <property type="entry name" value="lambda repressor-like DNA-binding domains"/>
    <property type="match status" value="1"/>
</dbReference>
<evidence type="ECO:0000313" key="6">
    <source>
        <dbReference type="Proteomes" id="UP000065151"/>
    </source>
</evidence>
<proteinExistence type="predicted"/>
<dbReference type="KEGG" id="psul:AU252_22375"/>
<dbReference type="PROSITE" id="PS00356">
    <property type="entry name" value="HTH_LACI_1"/>
    <property type="match status" value="1"/>
</dbReference>
<dbReference type="GO" id="GO:0003700">
    <property type="term" value="F:DNA-binding transcription factor activity"/>
    <property type="evidence" value="ECO:0007669"/>
    <property type="project" value="TreeGrafter"/>
</dbReference>
<dbReference type="RefSeq" id="WP_058932581.1">
    <property type="nucleotide sequence ID" value="NZ_CP013747.1"/>
</dbReference>
<protein>
    <submittedName>
        <fullName evidence="5">LacI family transcriptional regulator</fullName>
    </submittedName>
</protein>
<dbReference type="SMART" id="SM00354">
    <property type="entry name" value="HTH_LACI"/>
    <property type="match status" value="1"/>
</dbReference>
<dbReference type="EMBL" id="CP013747">
    <property type="protein sequence ID" value="ALV43579.1"/>
    <property type="molecule type" value="Genomic_DNA"/>
</dbReference>
<evidence type="ECO:0000256" key="1">
    <source>
        <dbReference type="ARBA" id="ARBA00023015"/>
    </source>
</evidence>
<dbReference type="PANTHER" id="PTHR30146:SF109">
    <property type="entry name" value="HTH-TYPE TRANSCRIPTIONAL REGULATOR GALS"/>
    <property type="match status" value="1"/>
</dbReference>
<dbReference type="InterPro" id="IPR000843">
    <property type="entry name" value="HTH_LacI"/>
</dbReference>
<keyword evidence="3" id="KW-0804">Transcription</keyword>
<dbReference type="InterPro" id="IPR010982">
    <property type="entry name" value="Lambda_DNA-bd_dom_sf"/>
</dbReference>
<dbReference type="GO" id="GO:0000976">
    <property type="term" value="F:transcription cis-regulatory region binding"/>
    <property type="evidence" value="ECO:0007669"/>
    <property type="project" value="TreeGrafter"/>
</dbReference>
<name>A0A0U3QPX5_9MICC</name>
<sequence>MGNTIDRRQPRLEDVAARAKVSHQTVSRVINNHPNVSSATREKVEAAIAELGYRRNTAARSLVTRRSQTIGVLAAEMGQYGPANTLLGVQQAAREAGYFVSIEAIKEAGAGAISDAVRHLTDQGADGIIVIVPHDGTVRALEGLTLDVPVILVGAAGGGLFSGALVDQKLGARLAVSHLIDLGHRRIGHVSGPQDWVDGRSRAEGWSERLREAGLADDLLIEGDWSAGSGYRIGRQLAAERTATALFVGNDQMALGLLRAFSEAGLRVPDDVSVVGFDDQPESGYFTPPLTTVRQDFEELGRRCMGVMLSALEGGAGAGTIMVEPELVVRSSTSAPA</sequence>
<dbReference type="AlphaFoldDB" id="A0A0U3QPX5"/>
<dbReference type="STRING" id="121292.AU252_22375"/>
<dbReference type="InterPro" id="IPR028082">
    <property type="entry name" value="Peripla_BP_I"/>
</dbReference>
<keyword evidence="2" id="KW-0238">DNA-binding</keyword>
<dbReference type="CDD" id="cd01574">
    <property type="entry name" value="PBP1_LacI"/>
    <property type="match status" value="1"/>
</dbReference>
<dbReference type="Proteomes" id="UP000065151">
    <property type="component" value="Chromosome"/>
</dbReference>
<evidence type="ECO:0000259" key="4">
    <source>
        <dbReference type="PROSITE" id="PS50932"/>
    </source>
</evidence>
<evidence type="ECO:0000256" key="2">
    <source>
        <dbReference type="ARBA" id="ARBA00023125"/>
    </source>
</evidence>
<dbReference type="PANTHER" id="PTHR30146">
    <property type="entry name" value="LACI-RELATED TRANSCRIPTIONAL REPRESSOR"/>
    <property type="match status" value="1"/>
</dbReference>